<sequence length="131" mass="15029">MELVLHRTYFKEGTNGALFMNQQFIGFCIELPWKDNLKRMSCIPEGMYELKPRYSDKFKHHLVLQNVPKRSLILIHPANDANKELQGCIAPVSSLTGIAKGLQSRSVFQKILSACYQAFDRKEKVTLTIKN</sequence>
<dbReference type="STRING" id="593133.SAMN04488006_1362"/>
<name>A0A1I6PZT7_9FLAO</name>
<dbReference type="EMBL" id="FOZP01000003">
    <property type="protein sequence ID" value="SFS45595.1"/>
    <property type="molecule type" value="Genomic_DNA"/>
</dbReference>
<feature type="domain" description="DUF5675" evidence="1">
    <location>
        <begin position="5"/>
        <end position="115"/>
    </location>
</feature>
<dbReference type="RefSeq" id="WP_090224092.1">
    <property type="nucleotide sequence ID" value="NZ_FOZP01000003.1"/>
</dbReference>
<protein>
    <recommendedName>
        <fullName evidence="1">DUF5675 domain-containing protein</fullName>
    </recommendedName>
</protein>
<dbReference type="Proteomes" id="UP000199312">
    <property type="component" value="Unassembled WGS sequence"/>
</dbReference>
<evidence type="ECO:0000313" key="2">
    <source>
        <dbReference type="EMBL" id="SFS45595.1"/>
    </source>
</evidence>
<dbReference type="AlphaFoldDB" id="A0A1I6PZT7"/>
<accession>A0A1I6PZT7</accession>
<reference evidence="3" key="1">
    <citation type="submission" date="2016-10" db="EMBL/GenBank/DDBJ databases">
        <authorList>
            <person name="Varghese N."/>
            <person name="Submissions S."/>
        </authorList>
    </citation>
    <scope>NUCLEOTIDE SEQUENCE [LARGE SCALE GENOMIC DNA]</scope>
    <source>
        <strain evidence="3">DSM 24450</strain>
    </source>
</reference>
<organism evidence="2 3">
    <name type="scientific">Lutibacter maritimus</name>
    <dbReference type="NCBI Taxonomy" id="593133"/>
    <lineage>
        <taxon>Bacteria</taxon>
        <taxon>Pseudomonadati</taxon>
        <taxon>Bacteroidota</taxon>
        <taxon>Flavobacteriia</taxon>
        <taxon>Flavobacteriales</taxon>
        <taxon>Flavobacteriaceae</taxon>
        <taxon>Lutibacter</taxon>
    </lineage>
</organism>
<dbReference type="OrthoDB" id="707810at2"/>
<proteinExistence type="predicted"/>
<dbReference type="InterPro" id="IPR043732">
    <property type="entry name" value="DUF5675"/>
</dbReference>
<evidence type="ECO:0000313" key="3">
    <source>
        <dbReference type="Proteomes" id="UP000199312"/>
    </source>
</evidence>
<evidence type="ECO:0000259" key="1">
    <source>
        <dbReference type="Pfam" id="PF18925"/>
    </source>
</evidence>
<gene>
    <name evidence="2" type="ORF">SAMN04488006_1362</name>
</gene>
<keyword evidence="3" id="KW-1185">Reference proteome</keyword>
<dbReference type="Pfam" id="PF18925">
    <property type="entry name" value="DUF5675"/>
    <property type="match status" value="1"/>
</dbReference>